<evidence type="ECO:0000313" key="2">
    <source>
        <dbReference type="EMBL" id="VAZ81890.1"/>
    </source>
</evidence>
<evidence type="ECO:0000256" key="1">
    <source>
        <dbReference type="SAM" id="MobiDB-lite"/>
    </source>
</evidence>
<evidence type="ECO:0000313" key="3">
    <source>
        <dbReference type="Proteomes" id="UP000279331"/>
    </source>
</evidence>
<feature type="compositionally biased region" description="Acidic residues" evidence="1">
    <location>
        <begin position="197"/>
        <end position="208"/>
    </location>
</feature>
<organism evidence="2 3">
    <name type="scientific">Mycobacterium persicum</name>
    <dbReference type="NCBI Taxonomy" id="1487726"/>
    <lineage>
        <taxon>Bacteria</taxon>
        <taxon>Bacillati</taxon>
        <taxon>Actinomycetota</taxon>
        <taxon>Actinomycetes</taxon>
        <taxon>Mycobacteriales</taxon>
        <taxon>Mycobacteriaceae</taxon>
        <taxon>Mycobacterium</taxon>
    </lineage>
</organism>
<dbReference type="EMBL" id="UPHL01000021">
    <property type="protein sequence ID" value="VAZ81890.1"/>
    <property type="molecule type" value="Genomic_DNA"/>
</dbReference>
<name>A0AB38UN21_9MYCO</name>
<dbReference type="AlphaFoldDB" id="A0AB38UN21"/>
<reference evidence="2 3" key="1">
    <citation type="submission" date="2018-09" db="EMBL/GenBank/DDBJ databases">
        <authorList>
            <person name="Tagini F."/>
        </authorList>
    </citation>
    <scope>NUCLEOTIDE SEQUENCE [LARGE SCALE GENOMIC DNA]</scope>
    <source>
        <strain evidence="2 3">MK42</strain>
    </source>
</reference>
<sequence length="296" mass="32573">MSAQLSAGRLAITLSAHEVFKLDICTTDDTGNSATDPTDTTTTSNNDSTGIDETPTNNDTSNTNIARIRILEPLPVNVLAYRDDREESSSESSEHTNPLVTVTRIYAEINTAEAEDDFRTEFTPANVSSTRTAQTPYYIPDVGWVDREFASSFREQLESQLETIIAFDTTHDSLIGLSYDHIDDHLDTLHSTMPQAEDFESDETESSELGEVGMRRESNSNNYLGDEIVAGWASPYDNFSNNNALGNSGPDYGANAEPPPTRIQFAEPYPDVPDYEAMSVAALEALNYDNISNNNN</sequence>
<accession>A0AB38UN21</accession>
<proteinExistence type="predicted"/>
<feature type="region of interest" description="Disordered" evidence="1">
    <location>
        <begin position="28"/>
        <end position="61"/>
    </location>
</feature>
<comment type="caution">
    <text evidence="2">The sequence shown here is derived from an EMBL/GenBank/DDBJ whole genome shotgun (WGS) entry which is preliminary data.</text>
</comment>
<feature type="region of interest" description="Disordered" evidence="1">
    <location>
        <begin position="196"/>
        <end position="218"/>
    </location>
</feature>
<feature type="compositionally biased region" description="Low complexity" evidence="1">
    <location>
        <begin position="30"/>
        <end position="49"/>
    </location>
</feature>
<gene>
    <name evidence="2" type="ORF">LAUMK42_00693</name>
</gene>
<protein>
    <submittedName>
        <fullName evidence="2">Uncharacterized protein</fullName>
    </submittedName>
</protein>
<dbReference type="Proteomes" id="UP000279331">
    <property type="component" value="Unassembled WGS sequence"/>
</dbReference>